<evidence type="ECO:0000256" key="1">
    <source>
        <dbReference type="ARBA" id="ARBA00010617"/>
    </source>
</evidence>
<dbReference type="Gene3D" id="1.10.630.10">
    <property type="entry name" value="Cytochrome P450"/>
    <property type="match status" value="1"/>
</dbReference>
<keyword evidence="4 8" id="KW-0560">Oxidoreductase</keyword>
<keyword evidence="2 7" id="KW-0349">Heme</keyword>
<dbReference type="InterPro" id="IPR002401">
    <property type="entry name" value="Cyt_P450_E_grp-I"/>
</dbReference>
<dbReference type="EMBL" id="JADCNM010000002">
    <property type="protein sequence ID" value="KAG0494980.1"/>
    <property type="molecule type" value="Genomic_DNA"/>
</dbReference>
<dbReference type="PROSITE" id="PS00086">
    <property type="entry name" value="CYTOCHROME_P450"/>
    <property type="match status" value="1"/>
</dbReference>
<reference evidence="10 11" key="1">
    <citation type="journal article" date="2020" name="Nat. Food">
        <title>A phased Vanilla planifolia genome enables genetic improvement of flavour and production.</title>
        <authorList>
            <person name="Hasing T."/>
            <person name="Tang H."/>
            <person name="Brym M."/>
            <person name="Khazi F."/>
            <person name="Huang T."/>
            <person name="Chambers A.H."/>
        </authorList>
    </citation>
    <scope>NUCLEOTIDE SEQUENCE [LARGE SCALE GENOMIC DNA]</scope>
    <source>
        <tissue evidence="10">Leaf</tissue>
    </source>
</reference>
<evidence type="ECO:0000256" key="5">
    <source>
        <dbReference type="ARBA" id="ARBA00023004"/>
    </source>
</evidence>
<keyword evidence="5 7" id="KW-0408">Iron</keyword>
<evidence type="ECO:0000313" key="10">
    <source>
        <dbReference type="EMBL" id="KAG0494980.1"/>
    </source>
</evidence>
<dbReference type="PANTHER" id="PTHR47955">
    <property type="entry name" value="CYTOCHROME P450 FAMILY 71 PROTEIN"/>
    <property type="match status" value="1"/>
</dbReference>
<keyword evidence="9" id="KW-1133">Transmembrane helix</keyword>
<organism evidence="10 11">
    <name type="scientific">Vanilla planifolia</name>
    <name type="common">Vanilla</name>
    <dbReference type="NCBI Taxonomy" id="51239"/>
    <lineage>
        <taxon>Eukaryota</taxon>
        <taxon>Viridiplantae</taxon>
        <taxon>Streptophyta</taxon>
        <taxon>Embryophyta</taxon>
        <taxon>Tracheophyta</taxon>
        <taxon>Spermatophyta</taxon>
        <taxon>Magnoliopsida</taxon>
        <taxon>Liliopsida</taxon>
        <taxon>Asparagales</taxon>
        <taxon>Orchidaceae</taxon>
        <taxon>Vanilloideae</taxon>
        <taxon>Vanilleae</taxon>
        <taxon>Vanilla</taxon>
    </lineage>
</organism>
<dbReference type="GO" id="GO:0016705">
    <property type="term" value="F:oxidoreductase activity, acting on paired donors, with incorporation or reduction of molecular oxygen"/>
    <property type="evidence" value="ECO:0007669"/>
    <property type="project" value="InterPro"/>
</dbReference>
<dbReference type="GO" id="GO:0020037">
    <property type="term" value="F:heme binding"/>
    <property type="evidence" value="ECO:0007669"/>
    <property type="project" value="InterPro"/>
</dbReference>
<dbReference type="GO" id="GO:0005506">
    <property type="term" value="F:iron ion binding"/>
    <property type="evidence" value="ECO:0007669"/>
    <property type="project" value="InterPro"/>
</dbReference>
<protein>
    <recommendedName>
        <fullName evidence="12">Premnaspirodiene oxygenase</fullName>
    </recommendedName>
</protein>
<comment type="caution">
    <text evidence="10">The sequence shown here is derived from an EMBL/GenBank/DDBJ whole genome shotgun (WGS) entry which is preliminary data.</text>
</comment>
<comment type="similarity">
    <text evidence="1 8">Belongs to the cytochrome P450 family.</text>
</comment>
<dbReference type="PANTHER" id="PTHR47955:SF8">
    <property type="entry name" value="CYTOCHROME P450 71D11-LIKE"/>
    <property type="match status" value="1"/>
</dbReference>
<evidence type="ECO:0000256" key="7">
    <source>
        <dbReference type="PIRSR" id="PIRSR602401-1"/>
    </source>
</evidence>
<evidence type="ECO:0000256" key="9">
    <source>
        <dbReference type="SAM" id="Phobius"/>
    </source>
</evidence>
<dbReference type="PRINTS" id="PR00463">
    <property type="entry name" value="EP450I"/>
</dbReference>
<dbReference type="OrthoDB" id="1470350at2759"/>
<proteinExistence type="inferred from homology"/>
<dbReference type="FunFam" id="1.10.630.10:FF:000043">
    <property type="entry name" value="Cytochrome P450 99A2"/>
    <property type="match status" value="1"/>
</dbReference>
<feature type="transmembrane region" description="Helical" evidence="9">
    <location>
        <begin position="443"/>
        <end position="462"/>
    </location>
</feature>
<dbReference type="PRINTS" id="PR00385">
    <property type="entry name" value="P450"/>
</dbReference>
<dbReference type="SUPFAM" id="SSF48264">
    <property type="entry name" value="Cytochrome P450"/>
    <property type="match status" value="1"/>
</dbReference>
<feature type="binding site" description="axial binding residue" evidence="7">
    <location>
        <position position="441"/>
    </location>
    <ligand>
        <name>heme</name>
        <dbReference type="ChEBI" id="CHEBI:30413"/>
    </ligand>
    <ligandPart>
        <name>Fe</name>
        <dbReference type="ChEBI" id="CHEBI:18248"/>
    </ligandPart>
</feature>
<accession>A0A835VFD7</accession>
<keyword evidence="9" id="KW-0472">Membrane</keyword>
<dbReference type="AlphaFoldDB" id="A0A835VFD7"/>
<comment type="cofactor">
    <cofactor evidence="7">
        <name>heme</name>
        <dbReference type="ChEBI" id="CHEBI:30413"/>
    </cofactor>
</comment>
<evidence type="ECO:0000256" key="8">
    <source>
        <dbReference type="RuleBase" id="RU000461"/>
    </source>
</evidence>
<dbReference type="GO" id="GO:0004497">
    <property type="term" value="F:monooxygenase activity"/>
    <property type="evidence" value="ECO:0007669"/>
    <property type="project" value="UniProtKB-KW"/>
</dbReference>
<dbReference type="Pfam" id="PF00067">
    <property type="entry name" value="p450"/>
    <property type="match status" value="1"/>
</dbReference>
<sequence length="501" mass="56350">MEISSCFCTSFLAVILVLLLLKSLIVKPRNQKRKLPPGPWKLPIIGSIHHLVGALPHRRLKDLARLHGPLFHLKLGQVDYVIASSPAAAHEILKTHDVAFASRPALMAIKTIAYNCSGMGFSPYGPYWRQLRRVCAMELLNNRRVKTFAPIRREEAAQLVKKVGDLGGQSPVNLAEVFLELTNNHLTRAAFGKECRSRGRFLMAMKETIRLAPVVSLMDLFPSMGFVIGLLDGSMREMKRLHGEIDTVLDEIISDHRAKKVAGGEEEEEDLVDVLLRIQANGELEIPLQMLHIKAVILDMLVAATETTASTLNWVMTELVRNPHAMEKCREETRRVLHGKNIEESDMEELHYLKQVIKETLRLHPPLPLLLPRTCNKDVEMMGYTVPSKSRVMVNAWAIGRDSGMWAEPERFMPERFENGGVDFKGGSFEYIPFGAGRRMCPGMAFAMAGMELFLAILLLNFDWKIPKGKGPDELDVEEEFDGALRRKNDLCLLALPSMAM</sequence>
<name>A0A835VFD7_VANPL</name>
<evidence type="ECO:0000256" key="6">
    <source>
        <dbReference type="ARBA" id="ARBA00023033"/>
    </source>
</evidence>
<keyword evidence="6 8" id="KW-0503">Monooxygenase</keyword>
<evidence type="ECO:0000256" key="2">
    <source>
        <dbReference type="ARBA" id="ARBA00022617"/>
    </source>
</evidence>
<evidence type="ECO:0000256" key="4">
    <source>
        <dbReference type="ARBA" id="ARBA00023002"/>
    </source>
</evidence>
<evidence type="ECO:0000256" key="3">
    <source>
        <dbReference type="ARBA" id="ARBA00022723"/>
    </source>
</evidence>
<evidence type="ECO:0000313" key="11">
    <source>
        <dbReference type="Proteomes" id="UP000639772"/>
    </source>
</evidence>
<dbReference type="InterPro" id="IPR001128">
    <property type="entry name" value="Cyt_P450"/>
</dbReference>
<dbReference type="Proteomes" id="UP000639772">
    <property type="component" value="Unassembled WGS sequence"/>
</dbReference>
<evidence type="ECO:0008006" key="12">
    <source>
        <dbReference type="Google" id="ProtNLM"/>
    </source>
</evidence>
<dbReference type="InterPro" id="IPR017972">
    <property type="entry name" value="Cyt_P450_CS"/>
</dbReference>
<keyword evidence="3 7" id="KW-0479">Metal-binding</keyword>
<dbReference type="CDD" id="cd11072">
    <property type="entry name" value="CYP71-like"/>
    <property type="match status" value="1"/>
</dbReference>
<dbReference type="InterPro" id="IPR036396">
    <property type="entry name" value="Cyt_P450_sf"/>
</dbReference>
<keyword evidence="9" id="KW-0812">Transmembrane</keyword>
<gene>
    <name evidence="10" type="ORF">HPP92_005974</name>
</gene>